<feature type="region of interest" description="Disordered" evidence="1">
    <location>
        <begin position="66"/>
        <end position="91"/>
    </location>
</feature>
<dbReference type="OrthoDB" id="408373at2759"/>
<evidence type="ECO:0008006" key="4">
    <source>
        <dbReference type="Google" id="ProtNLM"/>
    </source>
</evidence>
<dbReference type="RefSeq" id="XP_018126407.1">
    <property type="nucleotide sequence ID" value="XM_018279228.2"/>
</dbReference>
<accession>A0A1B8GA18</accession>
<reference evidence="3" key="2">
    <citation type="journal article" date="2018" name="Nat. Commun.">
        <title>Extreme sensitivity to ultraviolet light in the fungal pathogen causing white-nose syndrome of bats.</title>
        <authorList>
            <person name="Palmer J.M."/>
            <person name="Drees K.P."/>
            <person name="Foster J.T."/>
            <person name="Lindner D.L."/>
        </authorList>
    </citation>
    <scope>NUCLEOTIDE SEQUENCE [LARGE SCALE GENOMIC DNA]</scope>
    <source>
        <strain evidence="3">UAMH 10579</strain>
    </source>
</reference>
<gene>
    <name evidence="2" type="ORF">VE01_09819</name>
</gene>
<name>A0A1B8GA18_9PEZI</name>
<dbReference type="Proteomes" id="UP000091956">
    <property type="component" value="Unassembled WGS sequence"/>
</dbReference>
<sequence>MATLPKPPNPQVLRADDGVELSYYTVGSGAGIIIIPGAMSSALSQYELALSLSSSYTVHLFSRRSRGLSGPYPSSVTEPKTPLLRTPGPTDDNPIDLPYDPQFCLNVLKTDLTDLFALVRHTSATSLFGISSGALLVLAACTHRPTEVPNPTIQKAIIFDPPLILSSPLATRDILPDLPSIRRYEAEIGTGDTTSALVTAMRIVQLGPGWLRKCPDFIIRFLTGLIMSAEAREQGRRKGAGEEDEGVVTMEMLAPVLRYDFALVQAMVDDARVFERVAEGRKVLFVGGGGSPGYMGFAMRGLVDAVREGGFEEGMEWEEIGGVGHELFENKRRNGRVELGIETVRKFLAS</sequence>
<evidence type="ECO:0000313" key="2">
    <source>
        <dbReference type="EMBL" id="OBT92674.1"/>
    </source>
</evidence>
<evidence type="ECO:0000313" key="3">
    <source>
        <dbReference type="Proteomes" id="UP000091956"/>
    </source>
</evidence>
<dbReference type="AlphaFoldDB" id="A0A1B8GA18"/>
<dbReference type="Gene3D" id="3.40.50.1820">
    <property type="entry name" value="alpha/beta hydrolase"/>
    <property type="match status" value="1"/>
</dbReference>
<dbReference type="EMBL" id="KV460264">
    <property type="protein sequence ID" value="OBT92674.1"/>
    <property type="molecule type" value="Genomic_DNA"/>
</dbReference>
<protein>
    <recommendedName>
        <fullName evidence="4">AB hydrolase-1 domain-containing protein</fullName>
    </recommendedName>
</protein>
<dbReference type="GeneID" id="28843205"/>
<reference evidence="2 3" key="1">
    <citation type="submission" date="2016-03" db="EMBL/GenBank/DDBJ databases">
        <title>Comparative genomics of Pseudogymnoascus destructans, the fungus causing white-nose syndrome of bats.</title>
        <authorList>
            <person name="Palmer J.M."/>
            <person name="Drees K.P."/>
            <person name="Foster J.T."/>
            <person name="Lindner D.L."/>
        </authorList>
    </citation>
    <scope>NUCLEOTIDE SEQUENCE [LARGE SCALE GENOMIC DNA]</scope>
    <source>
        <strain evidence="2 3">UAMH 10579</strain>
    </source>
</reference>
<dbReference type="InterPro" id="IPR029058">
    <property type="entry name" value="AB_hydrolase_fold"/>
</dbReference>
<organism evidence="2 3">
    <name type="scientific">Pseudogymnoascus verrucosus</name>
    <dbReference type="NCBI Taxonomy" id="342668"/>
    <lineage>
        <taxon>Eukaryota</taxon>
        <taxon>Fungi</taxon>
        <taxon>Dikarya</taxon>
        <taxon>Ascomycota</taxon>
        <taxon>Pezizomycotina</taxon>
        <taxon>Leotiomycetes</taxon>
        <taxon>Thelebolales</taxon>
        <taxon>Thelebolaceae</taxon>
        <taxon>Pseudogymnoascus</taxon>
    </lineage>
</organism>
<proteinExistence type="predicted"/>
<dbReference type="SUPFAM" id="SSF53474">
    <property type="entry name" value="alpha/beta-Hydrolases"/>
    <property type="match status" value="1"/>
</dbReference>
<keyword evidence="3" id="KW-1185">Reference proteome</keyword>
<evidence type="ECO:0000256" key="1">
    <source>
        <dbReference type="SAM" id="MobiDB-lite"/>
    </source>
</evidence>